<dbReference type="VEuPathDB" id="PlasmoDB:PVSEL_1402020"/>
<dbReference type="AlphaFoldDB" id="A0A6V7TE03"/>
<organism evidence="2 3">
    <name type="scientific">Plasmodium vinckei</name>
    <dbReference type="NCBI Taxonomy" id="5860"/>
    <lineage>
        <taxon>Eukaryota</taxon>
        <taxon>Sar</taxon>
        <taxon>Alveolata</taxon>
        <taxon>Apicomplexa</taxon>
        <taxon>Aconoidasida</taxon>
        <taxon>Haemosporida</taxon>
        <taxon>Plasmodiidae</taxon>
        <taxon>Plasmodium</taxon>
        <taxon>Plasmodium (Vinckeia)</taxon>
    </lineage>
</organism>
<evidence type="ECO:0008006" key="4">
    <source>
        <dbReference type="Google" id="ProtNLM"/>
    </source>
</evidence>
<gene>
    <name evidence="2" type="ORF">PVSEL_1402020</name>
</gene>
<dbReference type="EMBL" id="LR865435">
    <property type="protein sequence ID" value="CAD2113252.1"/>
    <property type="molecule type" value="Genomic_DNA"/>
</dbReference>
<feature type="region of interest" description="Disordered" evidence="1">
    <location>
        <begin position="1"/>
        <end position="29"/>
    </location>
</feature>
<evidence type="ECO:0000256" key="1">
    <source>
        <dbReference type="SAM" id="MobiDB-lite"/>
    </source>
</evidence>
<protein>
    <recommendedName>
        <fullName evidence="4">CCAAT-box DNA binding protein subunit B</fullName>
    </recommendedName>
</protein>
<evidence type="ECO:0000313" key="2">
    <source>
        <dbReference type="EMBL" id="CAD2113252.1"/>
    </source>
</evidence>
<dbReference type="VEuPathDB" id="PlasmoDB:PVLDE_1401720"/>
<accession>A0A6V7TE03</accession>
<sequence length="652" mass="76528">MSPENMRGKKNDRSGNISNEKKDELLQDNTKSEIENKLDFAKNDNVLSNNNDKKLLKKKENVHEKIPNIYDEVKNIHDIDHMYIHSHKSSCSDMEYINYLSYGIYERERINSLCSMNHEFDLIDGSIKIDEALLNTFKWRCNFNNNNSNDVEKENSNILNNINNSEINESKSTIYNNNEKDQRSMLFNEKLKHLYKEYLPYSIPESPKNGKGVVNSLNNFQSKLFDIELSNNTWWNLESDRTHSNCSDCKSTIYNSNSLNNSTMSIISDETINNSSSNLIGNNIIYGYLNNNIKLEYNKYEKINDILYYSHILYICESIHDTCIKYQKGKVHHKRIKRKYENLIFCKNLSHKNSKDIIQLVREYEKLVHKNNFNKDAYINSKNNKTEFNKNFKYDYYYDNSDSDAEHCNDMFLNFLLQRVEKIKNKNKYKEFCDNLEKLIGDKNYTFKEYCDIFSNLIITNIINVVPFSKFHLFIKIIVNYFWRSSKNQESGYTNTIDLINFCSAQNNNEMKALNTIQKDKDSGMPLLGSTVQLNYLDPIENNNCVSNSSIPSNNADNNLARNMSMGSKINLEDTPTLNNEQNEKKEISFETNMVDDKEINVITKFTALPKYRKTYANTRSKINQTISIYDLLRDKNCKEKPYTHNSGMRKK</sequence>
<dbReference type="VEuPathDB" id="PlasmoDB:PVPCR_1402030"/>
<dbReference type="Proteomes" id="UP000515697">
    <property type="component" value="Chromosome PVSEL_14"/>
</dbReference>
<proteinExistence type="predicted"/>
<name>A0A6V7TE03_PLAVN</name>
<reference evidence="2 3" key="1">
    <citation type="submission" date="2020-08" db="EMBL/GenBank/DDBJ databases">
        <authorList>
            <person name="Ramaprasad A."/>
        </authorList>
    </citation>
    <scope>NUCLEOTIDE SEQUENCE [LARGE SCALE GENOMIC DNA]</scope>
</reference>
<dbReference type="VEuPathDB" id="PlasmoDB:PVVCY_1401900"/>
<dbReference type="VEuPathDB" id="PlasmoDB:PVBDA_1401960"/>
<evidence type="ECO:0000313" key="3">
    <source>
        <dbReference type="Proteomes" id="UP000515697"/>
    </source>
</evidence>